<dbReference type="RefSeq" id="WP_378168444.1">
    <property type="nucleotide sequence ID" value="NZ_JBHSBU010000002.1"/>
</dbReference>
<dbReference type="InterPro" id="IPR006300">
    <property type="entry name" value="FlgB"/>
</dbReference>
<comment type="subunit">
    <text evidence="6">The basal body constitutes a major portion of the flagellar organelle and consists of a number of rings mounted on a central rod.</text>
</comment>
<comment type="function">
    <text evidence="5 6">Structural component of flagellum, the bacterial motility apparatus. Part of the rod structure of flagellar basal body.</text>
</comment>
<proteinExistence type="inferred from homology"/>
<keyword evidence="8" id="KW-1185">Reference proteome</keyword>
<evidence type="ECO:0000256" key="5">
    <source>
        <dbReference type="ARBA" id="ARBA00024934"/>
    </source>
</evidence>
<accession>A0ABV8MU72</accession>
<protein>
    <recommendedName>
        <fullName evidence="3 6">Flagellar basal body rod protein FlgB</fullName>
    </recommendedName>
</protein>
<comment type="caution">
    <text evidence="7">The sequence shown here is derived from an EMBL/GenBank/DDBJ whole genome shotgun (WGS) entry which is preliminary data.</text>
</comment>
<dbReference type="PIRSF" id="PIRSF002889">
    <property type="entry name" value="Rod_FlgB"/>
    <property type="match status" value="1"/>
</dbReference>
<evidence type="ECO:0000313" key="7">
    <source>
        <dbReference type="EMBL" id="MFC4161853.1"/>
    </source>
</evidence>
<sequence length="123" mass="13254">MIERNEAVTVSLVRLALDAASLRHQAIATNIANAGNAEHRPLRVSFEEQLDAARRELNSRGRVGTGSLSGVTPRLIGDAAPGERPLDLETANMAQNTMQYQALLKGLSKYMSIVSAAINEGKR</sequence>
<evidence type="ECO:0000256" key="4">
    <source>
        <dbReference type="ARBA" id="ARBA00023143"/>
    </source>
</evidence>
<evidence type="ECO:0000256" key="6">
    <source>
        <dbReference type="PIRNR" id="PIRNR002889"/>
    </source>
</evidence>
<organism evidence="7 8">
    <name type="scientific">Chitinimonas lacunae</name>
    <dbReference type="NCBI Taxonomy" id="1963018"/>
    <lineage>
        <taxon>Bacteria</taxon>
        <taxon>Pseudomonadati</taxon>
        <taxon>Pseudomonadota</taxon>
        <taxon>Betaproteobacteria</taxon>
        <taxon>Neisseriales</taxon>
        <taxon>Chitinibacteraceae</taxon>
        <taxon>Chitinimonas</taxon>
    </lineage>
</organism>
<evidence type="ECO:0000313" key="8">
    <source>
        <dbReference type="Proteomes" id="UP001595791"/>
    </source>
</evidence>
<comment type="subcellular location">
    <subcellularLocation>
        <location evidence="1 6">Bacterial flagellum basal body</location>
    </subcellularLocation>
</comment>
<gene>
    <name evidence="7" type="ORF">ACFOW7_21165</name>
</gene>
<evidence type="ECO:0000256" key="3">
    <source>
        <dbReference type="ARBA" id="ARBA00014376"/>
    </source>
</evidence>
<dbReference type="Proteomes" id="UP001595791">
    <property type="component" value="Unassembled WGS sequence"/>
</dbReference>
<evidence type="ECO:0000256" key="1">
    <source>
        <dbReference type="ARBA" id="ARBA00004117"/>
    </source>
</evidence>
<keyword evidence="4 6" id="KW-0975">Bacterial flagellum</keyword>
<dbReference type="EMBL" id="JBHSBU010000002">
    <property type="protein sequence ID" value="MFC4161853.1"/>
    <property type="molecule type" value="Genomic_DNA"/>
</dbReference>
<comment type="similarity">
    <text evidence="2 6">Belongs to the flagella basal body rod proteins family.</text>
</comment>
<name>A0ABV8MU72_9NEIS</name>
<evidence type="ECO:0000256" key="2">
    <source>
        <dbReference type="ARBA" id="ARBA00009677"/>
    </source>
</evidence>
<reference evidence="8" key="1">
    <citation type="journal article" date="2019" name="Int. J. Syst. Evol. Microbiol.">
        <title>The Global Catalogue of Microorganisms (GCM) 10K type strain sequencing project: providing services to taxonomists for standard genome sequencing and annotation.</title>
        <authorList>
            <consortium name="The Broad Institute Genomics Platform"/>
            <consortium name="The Broad Institute Genome Sequencing Center for Infectious Disease"/>
            <person name="Wu L."/>
            <person name="Ma J."/>
        </authorList>
    </citation>
    <scope>NUCLEOTIDE SEQUENCE [LARGE SCALE GENOMIC DNA]</scope>
    <source>
        <strain evidence="8">LMG 29894</strain>
    </source>
</reference>